<dbReference type="AlphaFoldDB" id="A0A835BV47"/>
<evidence type="ECO:0000256" key="5">
    <source>
        <dbReference type="ARBA" id="ARBA00023004"/>
    </source>
</evidence>
<evidence type="ECO:0000256" key="2">
    <source>
        <dbReference type="ARBA" id="ARBA00022617"/>
    </source>
</evidence>
<dbReference type="Gene3D" id="1.10.630.10">
    <property type="entry name" value="Cytochrome P450"/>
    <property type="match status" value="1"/>
</dbReference>
<comment type="caution">
    <text evidence="10">The sequence shown here is derived from an EMBL/GenBank/DDBJ whole genome shotgun (WGS) entry which is preliminary data.</text>
</comment>
<dbReference type="Proteomes" id="UP000636709">
    <property type="component" value="Unassembled WGS sequence"/>
</dbReference>
<dbReference type="GO" id="GO:0005506">
    <property type="term" value="F:iron ion binding"/>
    <property type="evidence" value="ECO:0007669"/>
    <property type="project" value="InterPro"/>
</dbReference>
<reference evidence="10" key="1">
    <citation type="submission" date="2020-07" db="EMBL/GenBank/DDBJ databases">
        <title>Genome sequence and genetic diversity analysis of an under-domesticated orphan crop, white fonio (Digitaria exilis).</title>
        <authorList>
            <person name="Bennetzen J.L."/>
            <person name="Chen S."/>
            <person name="Ma X."/>
            <person name="Wang X."/>
            <person name="Yssel A.E.J."/>
            <person name="Chaluvadi S.R."/>
            <person name="Johnson M."/>
            <person name="Gangashetty P."/>
            <person name="Hamidou F."/>
            <person name="Sanogo M.D."/>
            <person name="Zwaenepoel A."/>
            <person name="Wallace J."/>
            <person name="Van De Peer Y."/>
            <person name="Van Deynze A."/>
        </authorList>
    </citation>
    <scope>NUCLEOTIDE SEQUENCE</scope>
    <source>
        <tissue evidence="10">Leaves</tissue>
    </source>
</reference>
<feature type="binding site" description="axial binding residue" evidence="7">
    <location>
        <position position="521"/>
    </location>
    <ligand>
        <name>heme</name>
        <dbReference type="ChEBI" id="CHEBI:30413"/>
    </ligand>
    <ligandPart>
        <name>Fe</name>
        <dbReference type="ChEBI" id="CHEBI:18248"/>
    </ligandPart>
</feature>
<keyword evidence="2 7" id="KW-0349">Heme</keyword>
<organism evidence="10 11">
    <name type="scientific">Digitaria exilis</name>
    <dbReference type="NCBI Taxonomy" id="1010633"/>
    <lineage>
        <taxon>Eukaryota</taxon>
        <taxon>Viridiplantae</taxon>
        <taxon>Streptophyta</taxon>
        <taxon>Embryophyta</taxon>
        <taxon>Tracheophyta</taxon>
        <taxon>Spermatophyta</taxon>
        <taxon>Magnoliopsida</taxon>
        <taxon>Liliopsida</taxon>
        <taxon>Poales</taxon>
        <taxon>Poaceae</taxon>
        <taxon>PACMAD clade</taxon>
        <taxon>Panicoideae</taxon>
        <taxon>Panicodae</taxon>
        <taxon>Paniceae</taxon>
        <taxon>Anthephorinae</taxon>
        <taxon>Digitaria</taxon>
    </lineage>
</organism>
<keyword evidence="9" id="KW-0812">Transmembrane</keyword>
<name>A0A835BV47_9POAL</name>
<dbReference type="PANTHER" id="PTHR47944">
    <property type="entry name" value="CYTOCHROME P450 98A9"/>
    <property type="match status" value="1"/>
</dbReference>
<dbReference type="OrthoDB" id="2789670at2759"/>
<evidence type="ECO:0000256" key="8">
    <source>
        <dbReference type="RuleBase" id="RU000461"/>
    </source>
</evidence>
<sequence>MAHPFKEAAAGSYLLSIYRGKEPIDQFPSRPPPAKLNVAMEVVAAAASPALGASLPSSSSTTILQVLLLMVMLVYLVIKNLKTRRKSTCNNTTPPLPPGPTPWPVVGNIPEMLLSDKPAFRWIHHVMKEMGTDIACVKLGGVHVIPITCPKIAREVLKKQDANFASRPLTLASKTFSRGYMDAVMSPSGDHWRKMRRVLASEVVCPSRHTWLHGKRAGEADNLTRYVYNLAGEGTGDVDVRHIARHYCGNVVRRLVFNRRYFGEPQPDGGPGLPEVQHVDAVFACMGLLYSFHVSDYLPWLLGLDLDGHEKMVKVANETVSRLHDTYIDERWRQWKSGEKSELEDLLDVLITLKDAEDRPVLSIEEVKAQVQDITLAAMDNPSSAVEWALAEMVNSPEMMKKAVEEIDNVVGRARLVQESDIPRLNYLKACIREAFRLHPVAPFNVPHVALEDATVAGYHIPKGSHVILSRIGLGRNLGVWDDPLRFNPDRHLPTVDPKMEVTLTENDLRFISFSTGRRGCIAASLGTAMCIMLFARLLQGFSWSKPAGISSVDLSESRHDILMAKPLLLHAEPRLPAHLYSDISA</sequence>
<comment type="similarity">
    <text evidence="1 8">Belongs to the cytochrome P450 family.</text>
</comment>
<dbReference type="PANTHER" id="PTHR47944:SF4">
    <property type="entry name" value="OS09G0441700 PROTEIN"/>
    <property type="match status" value="1"/>
</dbReference>
<evidence type="ECO:0000256" key="7">
    <source>
        <dbReference type="PIRSR" id="PIRSR602401-1"/>
    </source>
</evidence>
<dbReference type="GO" id="GO:0016705">
    <property type="term" value="F:oxidoreductase activity, acting on paired donors, with incorporation or reduction of molecular oxygen"/>
    <property type="evidence" value="ECO:0007669"/>
    <property type="project" value="InterPro"/>
</dbReference>
<keyword evidence="11" id="KW-1185">Reference proteome</keyword>
<keyword evidence="6 8" id="KW-0503">Monooxygenase</keyword>
<proteinExistence type="inferred from homology"/>
<evidence type="ECO:0000313" key="10">
    <source>
        <dbReference type="EMBL" id="KAF8713949.1"/>
    </source>
</evidence>
<keyword evidence="9" id="KW-0472">Membrane</keyword>
<keyword evidence="3 7" id="KW-0479">Metal-binding</keyword>
<evidence type="ECO:0000256" key="4">
    <source>
        <dbReference type="ARBA" id="ARBA00023002"/>
    </source>
</evidence>
<keyword evidence="4 8" id="KW-0560">Oxidoreductase</keyword>
<dbReference type="EMBL" id="JACEFO010001739">
    <property type="protein sequence ID" value="KAF8713949.1"/>
    <property type="molecule type" value="Genomic_DNA"/>
</dbReference>
<evidence type="ECO:0000256" key="6">
    <source>
        <dbReference type="ARBA" id="ARBA00023033"/>
    </source>
</evidence>
<dbReference type="PRINTS" id="PR00385">
    <property type="entry name" value="P450"/>
</dbReference>
<dbReference type="InterPro" id="IPR017972">
    <property type="entry name" value="Cyt_P450_CS"/>
</dbReference>
<dbReference type="GO" id="GO:0020037">
    <property type="term" value="F:heme binding"/>
    <property type="evidence" value="ECO:0007669"/>
    <property type="project" value="InterPro"/>
</dbReference>
<protein>
    <recommendedName>
        <fullName evidence="12">Cytochrome P450</fullName>
    </recommendedName>
</protein>
<dbReference type="SUPFAM" id="SSF48264">
    <property type="entry name" value="Cytochrome P450"/>
    <property type="match status" value="1"/>
</dbReference>
<gene>
    <name evidence="10" type="ORF">HU200_027933</name>
</gene>
<feature type="transmembrane region" description="Helical" evidence="9">
    <location>
        <begin position="62"/>
        <end position="78"/>
    </location>
</feature>
<dbReference type="GO" id="GO:0044550">
    <property type="term" value="P:secondary metabolite biosynthetic process"/>
    <property type="evidence" value="ECO:0007669"/>
    <property type="project" value="UniProtKB-ARBA"/>
</dbReference>
<dbReference type="Pfam" id="PF00067">
    <property type="entry name" value="p450"/>
    <property type="match status" value="1"/>
</dbReference>
<dbReference type="InterPro" id="IPR002401">
    <property type="entry name" value="Cyt_P450_E_grp-I"/>
</dbReference>
<evidence type="ECO:0000256" key="1">
    <source>
        <dbReference type="ARBA" id="ARBA00010617"/>
    </source>
</evidence>
<dbReference type="GO" id="GO:0004497">
    <property type="term" value="F:monooxygenase activity"/>
    <property type="evidence" value="ECO:0007669"/>
    <property type="project" value="UniProtKB-KW"/>
</dbReference>
<evidence type="ECO:0000256" key="9">
    <source>
        <dbReference type="SAM" id="Phobius"/>
    </source>
</evidence>
<accession>A0A835BV47</accession>
<dbReference type="PRINTS" id="PR00463">
    <property type="entry name" value="EP450I"/>
</dbReference>
<dbReference type="FunFam" id="1.10.630.10:FF:000037">
    <property type="entry name" value="Cytochrome P450 9"/>
    <property type="match status" value="1"/>
</dbReference>
<dbReference type="InterPro" id="IPR001128">
    <property type="entry name" value="Cyt_P450"/>
</dbReference>
<comment type="cofactor">
    <cofactor evidence="7">
        <name>heme</name>
        <dbReference type="ChEBI" id="CHEBI:30413"/>
    </cofactor>
</comment>
<keyword evidence="5 7" id="KW-0408">Iron</keyword>
<evidence type="ECO:0008006" key="12">
    <source>
        <dbReference type="Google" id="ProtNLM"/>
    </source>
</evidence>
<evidence type="ECO:0000256" key="3">
    <source>
        <dbReference type="ARBA" id="ARBA00022723"/>
    </source>
</evidence>
<dbReference type="PROSITE" id="PS00086">
    <property type="entry name" value="CYTOCHROME_P450"/>
    <property type="match status" value="1"/>
</dbReference>
<feature type="transmembrane region" description="Helical" evidence="9">
    <location>
        <begin position="520"/>
        <end position="539"/>
    </location>
</feature>
<dbReference type="InterPro" id="IPR036396">
    <property type="entry name" value="Cyt_P450_sf"/>
</dbReference>
<evidence type="ECO:0000313" key="11">
    <source>
        <dbReference type="Proteomes" id="UP000636709"/>
    </source>
</evidence>
<keyword evidence="9" id="KW-1133">Transmembrane helix</keyword>